<evidence type="ECO:0000313" key="9">
    <source>
        <dbReference type="Proteomes" id="UP001165498"/>
    </source>
</evidence>
<dbReference type="PANTHER" id="PTHR43289:SF34">
    <property type="entry name" value="SERINE_THREONINE-PROTEIN KINASE YBDM-RELATED"/>
    <property type="match status" value="1"/>
</dbReference>
<dbReference type="Gene3D" id="1.10.510.10">
    <property type="entry name" value="Transferase(Phosphotransferase) domain 1"/>
    <property type="match status" value="1"/>
</dbReference>
<dbReference type="SMART" id="SM00220">
    <property type="entry name" value="S_TKc"/>
    <property type="match status" value="1"/>
</dbReference>
<evidence type="ECO:0000313" key="8">
    <source>
        <dbReference type="EMBL" id="MCQ4167371.1"/>
    </source>
</evidence>
<dbReference type="PROSITE" id="PS00108">
    <property type="entry name" value="PROTEIN_KINASE_ST"/>
    <property type="match status" value="1"/>
</dbReference>
<dbReference type="Pfam" id="PF00069">
    <property type="entry name" value="Pkinase"/>
    <property type="match status" value="1"/>
</dbReference>
<name>A0ABT1QYK2_9GAMM</name>
<feature type="transmembrane region" description="Helical" evidence="6">
    <location>
        <begin position="378"/>
        <end position="399"/>
    </location>
</feature>
<dbReference type="Gene3D" id="1.25.40.10">
    <property type="entry name" value="Tetratricopeptide repeat domain"/>
    <property type="match status" value="1"/>
</dbReference>
<dbReference type="PANTHER" id="PTHR43289">
    <property type="entry name" value="MITOGEN-ACTIVATED PROTEIN KINASE KINASE KINASE 20-RELATED"/>
    <property type="match status" value="1"/>
</dbReference>
<dbReference type="InterPro" id="IPR000719">
    <property type="entry name" value="Prot_kinase_dom"/>
</dbReference>
<keyword evidence="9" id="KW-1185">Reference proteome</keyword>
<dbReference type="CDD" id="cd14014">
    <property type="entry name" value="STKc_PknB_like"/>
    <property type="match status" value="1"/>
</dbReference>
<dbReference type="RefSeq" id="WP_255916558.1">
    <property type="nucleotide sequence ID" value="NZ_JANFQO010000029.1"/>
</dbReference>
<evidence type="ECO:0000256" key="6">
    <source>
        <dbReference type="SAM" id="Phobius"/>
    </source>
</evidence>
<dbReference type="InterPro" id="IPR011990">
    <property type="entry name" value="TPR-like_helical_dom_sf"/>
</dbReference>
<evidence type="ECO:0000256" key="2">
    <source>
        <dbReference type="ARBA" id="ARBA00022741"/>
    </source>
</evidence>
<feature type="domain" description="Protein kinase" evidence="7">
    <location>
        <begin position="82"/>
        <end position="353"/>
    </location>
</feature>
<dbReference type="InterPro" id="IPR011009">
    <property type="entry name" value="Kinase-like_dom_sf"/>
</dbReference>
<dbReference type="PROSITE" id="PS50011">
    <property type="entry name" value="PROTEIN_KINASE_DOM"/>
    <property type="match status" value="1"/>
</dbReference>
<keyword evidence="6" id="KW-0812">Transmembrane</keyword>
<dbReference type="Gene3D" id="3.30.200.20">
    <property type="entry name" value="Phosphorylase Kinase, domain 1"/>
    <property type="match status" value="1"/>
</dbReference>
<reference evidence="8" key="1">
    <citation type="submission" date="2022-07" db="EMBL/GenBank/DDBJ databases">
        <title>Tahibacter sp., a new gammaproteobacterium isolated from the silt sample collected at pig farm.</title>
        <authorList>
            <person name="Chen H."/>
        </authorList>
    </citation>
    <scope>NUCLEOTIDE SEQUENCE</scope>
    <source>
        <strain evidence="8">P2K</strain>
    </source>
</reference>
<dbReference type="EMBL" id="JANFQO010000029">
    <property type="protein sequence ID" value="MCQ4167371.1"/>
    <property type="molecule type" value="Genomic_DNA"/>
</dbReference>
<feature type="binding site" evidence="5">
    <location>
        <position position="112"/>
    </location>
    <ligand>
        <name>ATP</name>
        <dbReference type="ChEBI" id="CHEBI:30616"/>
    </ligand>
</feature>
<keyword evidence="4 5" id="KW-0067">ATP-binding</keyword>
<keyword evidence="6" id="KW-1133">Transmembrane helix</keyword>
<dbReference type="GO" id="GO:0016301">
    <property type="term" value="F:kinase activity"/>
    <property type="evidence" value="ECO:0007669"/>
    <property type="project" value="UniProtKB-KW"/>
</dbReference>
<dbReference type="InterPro" id="IPR017441">
    <property type="entry name" value="Protein_kinase_ATP_BS"/>
</dbReference>
<evidence type="ECO:0000256" key="5">
    <source>
        <dbReference type="PROSITE-ProRule" id="PRU10141"/>
    </source>
</evidence>
<keyword evidence="2 5" id="KW-0547">Nucleotide-binding</keyword>
<evidence type="ECO:0000259" key="7">
    <source>
        <dbReference type="PROSITE" id="PS50011"/>
    </source>
</evidence>
<dbReference type="InterPro" id="IPR008271">
    <property type="entry name" value="Ser/Thr_kinase_AS"/>
</dbReference>
<keyword evidence="6" id="KW-0472">Membrane</keyword>
<evidence type="ECO:0000256" key="3">
    <source>
        <dbReference type="ARBA" id="ARBA00022777"/>
    </source>
</evidence>
<dbReference type="PROSITE" id="PS00107">
    <property type="entry name" value="PROTEIN_KINASE_ATP"/>
    <property type="match status" value="1"/>
</dbReference>
<keyword evidence="3 8" id="KW-0418">Kinase</keyword>
<sequence length="921" mass="100956">MTPQRWRQLQDVLAPLLELEPAAQRAALERACAGDAELLAEALELLAHQQILPPRLPAAALRPLAGADEDEDHWLGRRIGLFVLDRRLGSGGSSTVYRAHRADEFEQVVAIKLLREGDRRLQRRFQRERSILAGLNHAHIARLFDAGSTPEGRPYLVLEYVDGRTWDRWLAEDRPDLATRISQFLRLCEAVEYAHQRLLVHRDIKPANILVDAQGSPRLLDFGIAALLRDGADSTVTREGGQALTPAYAAPEQVRGEAVTTATDVYALGLVLYETLCGQHPFRRTGDSEAELLRAAATREAERPSQRLAPDAALTPAQLRGDLDNIVLTAIEREPARRYSSARGLADDLRAWLERRPVSARPHTPAYLARKFVARNRVAVSVAGAGLLALLAAGGVALWQARIAVHERAIAQQRFADVRRFANTLLLDYHEGIQKLAGSLPLQQRLVRDGLDYLERLRDGARDDAELWREIAAGYIKIGDLQGNPFAANLGDYAGAARSYEQARASLEQVAALGAGDEAATRLWRARLLLRRAHLHYQDSEYEPARSGYADAVALLQQLHEAQPGDLELVIEYSDALDAYGDLIGRLGQSPTPDGNGARLLYLRAAALRAGALNEDPGNTRLRYAVYNSQLREGTHWAGLNDMAKAETAFQQALATIQALVAIDPDDTYRQREVGVVLTRLVQVQDALGKLDESVQTALRALQHMERMLAQDPGNDAMKLGVSSVTGWAARQLVKAGRHDEALPIIRRQIAVNEERLRAAPDNPDARFSLSLAYRRLGEQRAAARDFDAALEAHGKALAMQRELAPLSPEYALGAALSLLHCGRTELAAGRVAAARATLAQSVQQFETLLAAQPDTDASYREELAEAHSALADAWLAAPAARERAAAALTRAEAIWAAAENSGTLTPKAAKLRERMRAASR</sequence>
<dbReference type="SMART" id="SM00028">
    <property type="entry name" value="TPR"/>
    <property type="match status" value="4"/>
</dbReference>
<proteinExistence type="predicted"/>
<dbReference type="InterPro" id="IPR019734">
    <property type="entry name" value="TPR_rpt"/>
</dbReference>
<dbReference type="Proteomes" id="UP001165498">
    <property type="component" value="Unassembled WGS sequence"/>
</dbReference>
<protein>
    <submittedName>
        <fullName evidence="8">Protein kinase</fullName>
    </submittedName>
</protein>
<accession>A0ABT1QYK2</accession>
<organism evidence="8 9">
    <name type="scientific">Tahibacter harae</name>
    <dbReference type="NCBI Taxonomy" id="2963937"/>
    <lineage>
        <taxon>Bacteria</taxon>
        <taxon>Pseudomonadati</taxon>
        <taxon>Pseudomonadota</taxon>
        <taxon>Gammaproteobacteria</taxon>
        <taxon>Lysobacterales</taxon>
        <taxon>Rhodanobacteraceae</taxon>
        <taxon>Tahibacter</taxon>
    </lineage>
</organism>
<keyword evidence="1" id="KW-0808">Transferase</keyword>
<evidence type="ECO:0000256" key="4">
    <source>
        <dbReference type="ARBA" id="ARBA00022840"/>
    </source>
</evidence>
<dbReference type="SUPFAM" id="SSF56112">
    <property type="entry name" value="Protein kinase-like (PK-like)"/>
    <property type="match status" value="1"/>
</dbReference>
<comment type="caution">
    <text evidence="8">The sequence shown here is derived from an EMBL/GenBank/DDBJ whole genome shotgun (WGS) entry which is preliminary data.</text>
</comment>
<evidence type="ECO:0000256" key="1">
    <source>
        <dbReference type="ARBA" id="ARBA00022679"/>
    </source>
</evidence>
<dbReference type="SUPFAM" id="SSF48452">
    <property type="entry name" value="TPR-like"/>
    <property type="match status" value="2"/>
</dbReference>
<gene>
    <name evidence="8" type="ORF">NM961_21865</name>
</gene>